<protein>
    <submittedName>
        <fullName evidence="1">Uncharacterized protein</fullName>
    </submittedName>
</protein>
<sequence>MRPSTIPLQHSLVSSWSAFRGHLGWPSPGAAGATSPVLTRTIRALGSWWRCTASPWLWWMTSSAWSMSRFTTRRTLSWRFWSLGFRVSGLGFRV</sequence>
<organism evidence="1 2">
    <name type="scientific">Symbiodinium natans</name>
    <dbReference type="NCBI Taxonomy" id="878477"/>
    <lineage>
        <taxon>Eukaryota</taxon>
        <taxon>Sar</taxon>
        <taxon>Alveolata</taxon>
        <taxon>Dinophyceae</taxon>
        <taxon>Suessiales</taxon>
        <taxon>Symbiodiniaceae</taxon>
        <taxon>Symbiodinium</taxon>
    </lineage>
</organism>
<comment type="caution">
    <text evidence="1">The sequence shown here is derived from an EMBL/GenBank/DDBJ whole genome shotgun (WGS) entry which is preliminary data.</text>
</comment>
<dbReference type="EMBL" id="CAJNDS010002077">
    <property type="protein sequence ID" value="CAE7308165.1"/>
    <property type="molecule type" value="Genomic_DNA"/>
</dbReference>
<accession>A0A812NI89</accession>
<evidence type="ECO:0000313" key="1">
    <source>
        <dbReference type="EMBL" id="CAE7308165.1"/>
    </source>
</evidence>
<dbReference type="Proteomes" id="UP000604046">
    <property type="component" value="Unassembled WGS sequence"/>
</dbReference>
<name>A0A812NI89_9DINO</name>
<evidence type="ECO:0000313" key="2">
    <source>
        <dbReference type="Proteomes" id="UP000604046"/>
    </source>
</evidence>
<reference evidence="1" key="1">
    <citation type="submission" date="2021-02" db="EMBL/GenBank/DDBJ databases">
        <authorList>
            <person name="Dougan E. K."/>
            <person name="Rhodes N."/>
            <person name="Thang M."/>
            <person name="Chan C."/>
        </authorList>
    </citation>
    <scope>NUCLEOTIDE SEQUENCE</scope>
</reference>
<proteinExistence type="predicted"/>
<keyword evidence="2" id="KW-1185">Reference proteome</keyword>
<gene>
    <name evidence="1" type="ORF">SNAT2548_LOCUS16185</name>
</gene>
<dbReference type="AlphaFoldDB" id="A0A812NI89"/>